<keyword evidence="2" id="KW-1185">Reference proteome</keyword>
<name>A0A918PZH4_9ACTN</name>
<gene>
    <name evidence="1" type="ORF">GCM10010387_20710</name>
</gene>
<dbReference type="AlphaFoldDB" id="A0A918PZH4"/>
<reference evidence="1" key="2">
    <citation type="submission" date="2020-09" db="EMBL/GenBank/DDBJ databases">
        <authorList>
            <person name="Sun Q."/>
            <person name="Ohkuma M."/>
        </authorList>
    </citation>
    <scope>NUCLEOTIDE SEQUENCE</scope>
    <source>
        <strain evidence="1">JCM 4988</strain>
    </source>
</reference>
<evidence type="ECO:0000313" key="2">
    <source>
        <dbReference type="Proteomes" id="UP000630936"/>
    </source>
</evidence>
<accession>A0A918PZH4</accession>
<sequence>METIEPNSFPYPRFLMLPGPPGTPAYCDDGGHCPSDGVIPPRTFRQPAAYNAWLVARWS</sequence>
<reference evidence="1" key="1">
    <citation type="journal article" date="2014" name="Int. J. Syst. Evol. Microbiol.">
        <title>Complete genome sequence of Corynebacterium casei LMG S-19264T (=DSM 44701T), isolated from a smear-ripened cheese.</title>
        <authorList>
            <consortium name="US DOE Joint Genome Institute (JGI-PGF)"/>
            <person name="Walter F."/>
            <person name="Albersmeier A."/>
            <person name="Kalinowski J."/>
            <person name="Ruckert C."/>
        </authorList>
    </citation>
    <scope>NUCLEOTIDE SEQUENCE</scope>
    <source>
        <strain evidence="1">JCM 4988</strain>
    </source>
</reference>
<proteinExistence type="predicted"/>
<dbReference type="EMBL" id="BMWG01000004">
    <property type="protein sequence ID" value="GGZ27208.1"/>
    <property type="molecule type" value="Genomic_DNA"/>
</dbReference>
<protein>
    <submittedName>
        <fullName evidence="1">Uncharacterized protein</fullName>
    </submittedName>
</protein>
<dbReference type="Proteomes" id="UP000630936">
    <property type="component" value="Unassembled WGS sequence"/>
</dbReference>
<comment type="caution">
    <text evidence="1">The sequence shown here is derived from an EMBL/GenBank/DDBJ whole genome shotgun (WGS) entry which is preliminary data.</text>
</comment>
<organism evidence="1 2">
    <name type="scientific">Streptomyces inusitatus</name>
    <dbReference type="NCBI Taxonomy" id="68221"/>
    <lineage>
        <taxon>Bacteria</taxon>
        <taxon>Bacillati</taxon>
        <taxon>Actinomycetota</taxon>
        <taxon>Actinomycetes</taxon>
        <taxon>Kitasatosporales</taxon>
        <taxon>Streptomycetaceae</taxon>
        <taxon>Streptomyces</taxon>
    </lineage>
</organism>
<evidence type="ECO:0000313" key="1">
    <source>
        <dbReference type="EMBL" id="GGZ27208.1"/>
    </source>
</evidence>